<keyword evidence="2" id="KW-1185">Reference proteome</keyword>
<gene>
    <name evidence="1" type="ORF">I8748_07630</name>
</gene>
<accession>A0A8J7L791</accession>
<dbReference type="EMBL" id="JAECZC010000009">
    <property type="protein sequence ID" value="MBH8562043.1"/>
    <property type="molecule type" value="Genomic_DNA"/>
</dbReference>
<dbReference type="RefSeq" id="WP_198124021.1">
    <property type="nucleotide sequence ID" value="NZ_JAECZC010000009.1"/>
</dbReference>
<name>A0A8J7L791_9NOST</name>
<protein>
    <submittedName>
        <fullName evidence="1">Uncharacterized protein</fullName>
    </submittedName>
</protein>
<reference evidence="1 2" key="1">
    <citation type="journal article" date="2021" name="Int. J. Syst. Evol. Microbiol.">
        <title>Amazonocrinis nigriterrae gen. nov., sp. nov., Atlanticothrix silvestris gen. nov., sp. nov. and Dendronalium phyllosphericum gen. nov., sp. nov., nostocacean cyanobacteria from Brazilian environments.</title>
        <authorList>
            <person name="Alvarenga D.O."/>
            <person name="Andreote A.P.D."/>
            <person name="Branco L.H.Z."/>
            <person name="Delbaje E."/>
            <person name="Cruz R.B."/>
            <person name="Varani A.M."/>
            <person name="Fiore M.F."/>
        </authorList>
    </citation>
    <scope>NUCLEOTIDE SEQUENCE [LARGE SCALE GENOMIC DNA]</scope>
    <source>
        <strain evidence="1 2">CENA67</strain>
    </source>
</reference>
<dbReference type="Proteomes" id="UP000632766">
    <property type="component" value="Unassembled WGS sequence"/>
</dbReference>
<comment type="caution">
    <text evidence="1">The sequence shown here is derived from an EMBL/GenBank/DDBJ whole genome shotgun (WGS) entry which is preliminary data.</text>
</comment>
<sequence>MNHFNSKSLAFYGAAIGLVLLLFKVVTAYGEQNLKAPPVVNGRYRLTLAENLPNCEQPSPLLLNIQQSGIYLNASLLPANANANTEKQHSLTGLFQNQQSSLSGKVDGNILCNTPVAQSDRNKLVTIQMKLVDQGKITGQLTVNGISQSLGFTAMLQKDQEKSQKSNSH</sequence>
<organism evidence="1 2">
    <name type="scientific">Amazonocrinis nigriterrae CENA67</name>
    <dbReference type="NCBI Taxonomy" id="2794033"/>
    <lineage>
        <taxon>Bacteria</taxon>
        <taxon>Bacillati</taxon>
        <taxon>Cyanobacteriota</taxon>
        <taxon>Cyanophyceae</taxon>
        <taxon>Nostocales</taxon>
        <taxon>Nostocaceae</taxon>
        <taxon>Amazonocrinis</taxon>
        <taxon>Amazonocrinis nigriterrae</taxon>
    </lineage>
</organism>
<evidence type="ECO:0000313" key="1">
    <source>
        <dbReference type="EMBL" id="MBH8562043.1"/>
    </source>
</evidence>
<proteinExistence type="predicted"/>
<evidence type="ECO:0000313" key="2">
    <source>
        <dbReference type="Proteomes" id="UP000632766"/>
    </source>
</evidence>
<dbReference type="AlphaFoldDB" id="A0A8J7L791"/>